<dbReference type="OrthoDB" id="3225697at2759"/>
<dbReference type="Pfam" id="PF00958">
    <property type="entry name" value="GMP_synt_C"/>
    <property type="match status" value="1"/>
</dbReference>
<reference evidence="10 11" key="1">
    <citation type="submission" date="2014-06" db="EMBL/GenBank/DDBJ databases">
        <authorList>
            <consortium name="DOE Joint Genome Institute"/>
            <person name="Kuo A."/>
            <person name="Kohler A."/>
            <person name="Nagy L.G."/>
            <person name="Floudas D."/>
            <person name="Copeland A."/>
            <person name="Barry K.W."/>
            <person name="Cichocki N."/>
            <person name="Veneault-Fourrey C."/>
            <person name="LaButti K."/>
            <person name="Lindquist E.A."/>
            <person name="Lipzen A."/>
            <person name="Lundell T."/>
            <person name="Morin E."/>
            <person name="Murat C."/>
            <person name="Sun H."/>
            <person name="Tunlid A."/>
            <person name="Henrissat B."/>
            <person name="Grigoriev I.V."/>
            <person name="Hibbett D.S."/>
            <person name="Martin F."/>
            <person name="Nordberg H.P."/>
            <person name="Cantor M.N."/>
            <person name="Hua S.X."/>
        </authorList>
    </citation>
    <scope>NUCLEOTIDE SEQUENCE [LARGE SCALE GENOMIC DNA]</scope>
    <source>
        <strain evidence="10 11">ATCC 200175</strain>
    </source>
</reference>
<dbReference type="InterPro" id="IPR014729">
    <property type="entry name" value="Rossmann-like_a/b/a_fold"/>
</dbReference>
<name>A0A0C9SRX6_PAXIN</name>
<evidence type="ECO:0000313" key="11">
    <source>
        <dbReference type="Proteomes" id="UP000053647"/>
    </source>
</evidence>
<evidence type="ECO:0000256" key="6">
    <source>
        <dbReference type="ARBA" id="ARBA00022755"/>
    </source>
</evidence>
<evidence type="ECO:0000256" key="8">
    <source>
        <dbReference type="PROSITE-ProRule" id="PRU00886"/>
    </source>
</evidence>
<dbReference type="GO" id="GO:0005829">
    <property type="term" value="C:cytosol"/>
    <property type="evidence" value="ECO:0007669"/>
    <property type="project" value="TreeGrafter"/>
</dbReference>
<evidence type="ECO:0000313" key="10">
    <source>
        <dbReference type="EMBL" id="KIJ10784.1"/>
    </source>
</evidence>
<keyword evidence="4 8" id="KW-0547">Nucleotide-binding</keyword>
<evidence type="ECO:0000259" key="9">
    <source>
        <dbReference type="PROSITE" id="PS51553"/>
    </source>
</evidence>
<evidence type="ECO:0000256" key="1">
    <source>
        <dbReference type="ARBA" id="ARBA00005153"/>
    </source>
</evidence>
<feature type="domain" description="GMPS ATP-PPase" evidence="9">
    <location>
        <begin position="1"/>
        <end position="33"/>
    </location>
</feature>
<keyword evidence="11" id="KW-1185">Reference proteome</keyword>
<gene>
    <name evidence="10" type="ORF">PAXINDRAFT_157523</name>
</gene>
<dbReference type="UniPathway" id="UPA00189">
    <property type="reaction ID" value="UER00296"/>
</dbReference>
<dbReference type="PANTHER" id="PTHR11922">
    <property type="entry name" value="GMP SYNTHASE-RELATED"/>
    <property type="match status" value="1"/>
</dbReference>
<comment type="caution">
    <text evidence="8">Lacks conserved residue(s) required for the propagation of feature annotation.</text>
</comment>
<dbReference type="AlphaFoldDB" id="A0A0C9SRX6"/>
<evidence type="ECO:0000256" key="3">
    <source>
        <dbReference type="ARBA" id="ARBA00022598"/>
    </source>
</evidence>
<organism evidence="10 11">
    <name type="scientific">Paxillus involutus ATCC 200175</name>
    <dbReference type="NCBI Taxonomy" id="664439"/>
    <lineage>
        <taxon>Eukaryota</taxon>
        <taxon>Fungi</taxon>
        <taxon>Dikarya</taxon>
        <taxon>Basidiomycota</taxon>
        <taxon>Agaricomycotina</taxon>
        <taxon>Agaricomycetes</taxon>
        <taxon>Agaricomycetidae</taxon>
        <taxon>Boletales</taxon>
        <taxon>Paxilineae</taxon>
        <taxon>Paxillaceae</taxon>
        <taxon>Paxillus</taxon>
    </lineage>
</organism>
<dbReference type="SUPFAM" id="SSF52402">
    <property type="entry name" value="Adenine nucleotide alpha hydrolases-like"/>
    <property type="match status" value="1"/>
</dbReference>
<reference evidence="11" key="2">
    <citation type="submission" date="2015-01" db="EMBL/GenBank/DDBJ databases">
        <title>Evolutionary Origins and Diversification of the Mycorrhizal Mutualists.</title>
        <authorList>
            <consortium name="DOE Joint Genome Institute"/>
            <consortium name="Mycorrhizal Genomics Consortium"/>
            <person name="Kohler A."/>
            <person name="Kuo A."/>
            <person name="Nagy L.G."/>
            <person name="Floudas D."/>
            <person name="Copeland A."/>
            <person name="Barry K.W."/>
            <person name="Cichocki N."/>
            <person name="Veneault-Fourrey C."/>
            <person name="LaButti K."/>
            <person name="Lindquist E.A."/>
            <person name="Lipzen A."/>
            <person name="Lundell T."/>
            <person name="Morin E."/>
            <person name="Murat C."/>
            <person name="Riley R."/>
            <person name="Ohm R."/>
            <person name="Sun H."/>
            <person name="Tunlid A."/>
            <person name="Henrissat B."/>
            <person name="Grigoriev I.V."/>
            <person name="Hibbett D.S."/>
            <person name="Martin F."/>
        </authorList>
    </citation>
    <scope>NUCLEOTIDE SEQUENCE [LARGE SCALE GENOMIC DNA]</scope>
    <source>
        <strain evidence="11">ATCC 200175</strain>
    </source>
</reference>
<accession>A0A0C9SRX6</accession>
<dbReference type="HOGENOM" id="CLU_014340_0_3_1"/>
<dbReference type="GO" id="GO:0003921">
    <property type="term" value="F:GMP synthase activity"/>
    <property type="evidence" value="ECO:0007669"/>
    <property type="project" value="InterPro"/>
</dbReference>
<sequence>MKLKLIEPLRELFRDKVRILGRLLSIPAPLVQRHTSPGPGLAIRIIGPVTREQAGILQQAGNIFIEEVRNANIYSQVSQAFAVLLPVNAVGVMGGKRTYEQVVALRAVQSEDFMTQIGMVAWSLSPVIFLTLNVGILPDHQRVNDVNRVTYDISSEPLVGLSGPRRQRIDNRDKMEELFIRQTQNLRFHQ</sequence>
<dbReference type="EC" id="6.3.5.2" evidence="2"/>
<dbReference type="PROSITE" id="PS51553">
    <property type="entry name" value="GMPS_ATP_PPASE"/>
    <property type="match status" value="1"/>
</dbReference>
<keyword evidence="6 8" id="KW-0658">Purine biosynthesis</keyword>
<keyword evidence="5 8" id="KW-0332">GMP biosynthesis</keyword>
<dbReference type="PANTHER" id="PTHR11922:SF2">
    <property type="entry name" value="GMP SYNTHASE [GLUTAMINE-HYDROLYZING]"/>
    <property type="match status" value="1"/>
</dbReference>
<dbReference type="SUPFAM" id="SSF54810">
    <property type="entry name" value="GMP synthetase C-terminal dimerisation domain"/>
    <property type="match status" value="1"/>
</dbReference>
<evidence type="ECO:0000256" key="2">
    <source>
        <dbReference type="ARBA" id="ARBA00012746"/>
    </source>
</evidence>
<evidence type="ECO:0000256" key="5">
    <source>
        <dbReference type="ARBA" id="ARBA00022749"/>
    </source>
</evidence>
<dbReference type="Gene3D" id="3.30.300.10">
    <property type="match status" value="1"/>
</dbReference>
<evidence type="ECO:0000256" key="4">
    <source>
        <dbReference type="ARBA" id="ARBA00022741"/>
    </source>
</evidence>
<dbReference type="EMBL" id="KN819396">
    <property type="protein sequence ID" value="KIJ10784.1"/>
    <property type="molecule type" value="Genomic_DNA"/>
</dbReference>
<dbReference type="GO" id="GO:0005524">
    <property type="term" value="F:ATP binding"/>
    <property type="evidence" value="ECO:0007669"/>
    <property type="project" value="UniProtKB-UniRule"/>
</dbReference>
<dbReference type="Proteomes" id="UP000053647">
    <property type="component" value="Unassembled WGS sequence"/>
</dbReference>
<keyword evidence="7 8" id="KW-0067">ATP-binding</keyword>
<keyword evidence="3" id="KW-0436">Ligase</keyword>
<dbReference type="InterPro" id="IPR025777">
    <property type="entry name" value="GMPS_ATP_PPase_dom"/>
</dbReference>
<dbReference type="Gene3D" id="3.40.50.620">
    <property type="entry name" value="HUPs"/>
    <property type="match status" value="1"/>
</dbReference>
<evidence type="ECO:0000256" key="7">
    <source>
        <dbReference type="ARBA" id="ARBA00022840"/>
    </source>
</evidence>
<dbReference type="InterPro" id="IPR001674">
    <property type="entry name" value="GMP_synth_C"/>
</dbReference>
<proteinExistence type="predicted"/>
<protein>
    <recommendedName>
        <fullName evidence="2">GMP synthase (glutamine-hydrolyzing)</fullName>
        <ecNumber evidence="2">6.3.5.2</ecNumber>
    </recommendedName>
</protein>
<comment type="pathway">
    <text evidence="1">Purine metabolism; GMP biosynthesis; GMP from XMP (L-Gln route): step 1/1.</text>
</comment>